<dbReference type="EMBL" id="FOXR01000011">
    <property type="protein sequence ID" value="SFQ06862.1"/>
    <property type="molecule type" value="Genomic_DNA"/>
</dbReference>
<reference evidence="2 3" key="1">
    <citation type="submission" date="2016-10" db="EMBL/GenBank/DDBJ databases">
        <authorList>
            <person name="de Groot N.N."/>
        </authorList>
    </citation>
    <scope>NUCLEOTIDE SEQUENCE [LARGE SCALE GENOMIC DNA]</scope>
    <source>
        <strain evidence="2 3">DSM 20678</strain>
    </source>
</reference>
<evidence type="ECO:0000256" key="1">
    <source>
        <dbReference type="SAM" id="MobiDB-lite"/>
    </source>
</evidence>
<dbReference type="STRING" id="937334.SAMN05444406_11124"/>
<proteinExistence type="predicted"/>
<evidence type="ECO:0000313" key="2">
    <source>
        <dbReference type="EMBL" id="SFQ06862.1"/>
    </source>
</evidence>
<evidence type="ECO:0000313" key="3">
    <source>
        <dbReference type="Proteomes" id="UP000198577"/>
    </source>
</evidence>
<dbReference type="Proteomes" id="UP000198577">
    <property type="component" value="Unassembled WGS sequence"/>
</dbReference>
<gene>
    <name evidence="2" type="ORF">SAMN05444406_11124</name>
</gene>
<organism evidence="2 3">
    <name type="scientific">Caldicoprobacter faecalis</name>
    <dbReference type="NCBI Taxonomy" id="937334"/>
    <lineage>
        <taxon>Bacteria</taxon>
        <taxon>Bacillati</taxon>
        <taxon>Bacillota</taxon>
        <taxon>Clostridia</taxon>
        <taxon>Caldicoprobacterales</taxon>
        <taxon>Caldicoprobacteraceae</taxon>
        <taxon>Caldicoprobacter</taxon>
    </lineage>
</organism>
<name>A0A1I5VHL2_9FIRM</name>
<dbReference type="RefSeq" id="WP_025747707.1">
    <property type="nucleotide sequence ID" value="NZ_FOXR01000011.1"/>
</dbReference>
<protein>
    <submittedName>
        <fullName evidence="2">Uncharacterized protein</fullName>
    </submittedName>
</protein>
<dbReference type="AlphaFoldDB" id="A0A1I5VHL2"/>
<feature type="region of interest" description="Disordered" evidence="1">
    <location>
        <begin position="221"/>
        <end position="241"/>
    </location>
</feature>
<accession>A0A1I5VHL2</accession>
<sequence>MSFYSYKNQGNERCPSRISFDACKKIIEKVCIQVDKVYDACLQQETLKDIRITVKDIYGDWRDFTPPFTFIGCRSTSVKGKLVGTQITRLPDRPNFARIQTKVEIPVEVIFEDANGKRGIGNSSISVPKDVILFVPDESVIPFQLESTVNAMCVSGKAVHGDVLKFEVDVCITIILKIVAKVDLLVPSFGFCEIPPCEEFAENLCEEFFRLPLFPPQLEDVRDNARSPNPRLYSLEDEQEE</sequence>
<keyword evidence="3" id="KW-1185">Reference proteome</keyword>
<dbReference type="OrthoDB" id="1708226at2"/>